<dbReference type="Proteomes" id="UP000069272">
    <property type="component" value="Chromosome 2R"/>
</dbReference>
<keyword evidence="2" id="KW-1185">Reference proteome</keyword>
<organism evidence="1 2">
    <name type="scientific">Anopheles albimanus</name>
    <name type="common">New world malaria mosquito</name>
    <dbReference type="NCBI Taxonomy" id="7167"/>
    <lineage>
        <taxon>Eukaryota</taxon>
        <taxon>Metazoa</taxon>
        <taxon>Ecdysozoa</taxon>
        <taxon>Arthropoda</taxon>
        <taxon>Hexapoda</taxon>
        <taxon>Insecta</taxon>
        <taxon>Pterygota</taxon>
        <taxon>Neoptera</taxon>
        <taxon>Endopterygota</taxon>
        <taxon>Diptera</taxon>
        <taxon>Nematocera</taxon>
        <taxon>Culicoidea</taxon>
        <taxon>Culicidae</taxon>
        <taxon>Anophelinae</taxon>
        <taxon>Anopheles</taxon>
    </lineage>
</organism>
<reference evidence="1 2" key="1">
    <citation type="journal article" date="2017" name="G3 (Bethesda)">
        <title>The Physical Genome Mapping of Anopheles albimanus Corrected Scaffold Misassemblies and Identified Interarm Rearrangements in Genus Anopheles.</title>
        <authorList>
            <person name="Artemov G.N."/>
            <person name="Peery A.N."/>
            <person name="Jiang X."/>
            <person name="Tu Z."/>
            <person name="Stegniy V.N."/>
            <person name="Sharakhova M.V."/>
            <person name="Sharakhov I.V."/>
        </authorList>
    </citation>
    <scope>NUCLEOTIDE SEQUENCE [LARGE SCALE GENOMIC DNA]</scope>
    <source>
        <strain evidence="1 2">ALBI9_A</strain>
    </source>
</reference>
<sequence>MALSIILSHTSDRITESPIVCVVKQRPVPAQDAHDHELVLELGKPTEGSAATITFSEHISAPGRRVRPPPRPILAARKMPPGNDTAKNLVQRRNRLAESFSECGTFRHLTARFNSASPLESMIIFVVALCRAKA</sequence>
<dbReference type="AlphaFoldDB" id="A0A182F8T0"/>
<evidence type="ECO:0000313" key="2">
    <source>
        <dbReference type="Proteomes" id="UP000069272"/>
    </source>
</evidence>
<dbReference type="VEuPathDB" id="VectorBase:AALB002904"/>
<dbReference type="EnsemblMetazoa" id="AALB002904-RA">
    <property type="protein sequence ID" value="AALB002904-PA"/>
    <property type="gene ID" value="AALB002904"/>
</dbReference>
<name>A0A182F8T0_ANOAL</name>
<reference evidence="1" key="2">
    <citation type="submission" date="2022-08" db="UniProtKB">
        <authorList>
            <consortium name="EnsemblMetazoa"/>
        </authorList>
    </citation>
    <scope>IDENTIFICATION</scope>
    <source>
        <strain evidence="1">STECLA/ALBI9_A</strain>
    </source>
</reference>
<protein>
    <submittedName>
        <fullName evidence="1">Uncharacterized protein</fullName>
    </submittedName>
</protein>
<accession>A0A182F8T0</accession>
<proteinExistence type="predicted"/>
<evidence type="ECO:0000313" key="1">
    <source>
        <dbReference type="EnsemblMetazoa" id="AALB002904-PA"/>
    </source>
</evidence>